<name>A0ABR0DU24_9LAMI</name>
<feature type="region of interest" description="Disordered" evidence="1">
    <location>
        <begin position="72"/>
        <end position="105"/>
    </location>
</feature>
<evidence type="ECO:0000313" key="3">
    <source>
        <dbReference type="Proteomes" id="UP001291926"/>
    </source>
</evidence>
<comment type="caution">
    <text evidence="2">The sequence shown here is derived from an EMBL/GenBank/DDBJ whole genome shotgun (WGS) entry which is preliminary data.</text>
</comment>
<dbReference type="Proteomes" id="UP001291926">
    <property type="component" value="Unassembled WGS sequence"/>
</dbReference>
<reference evidence="2 3" key="1">
    <citation type="journal article" date="2023" name="bioRxiv">
        <title>Genome report: Whole genome sequence and annotation of Penstemon davidsonii.</title>
        <authorList>
            <person name="Ostevik K.L."/>
            <person name="Alabady M."/>
            <person name="Zhang M."/>
            <person name="Rausher M.D."/>
        </authorList>
    </citation>
    <scope>NUCLEOTIDE SEQUENCE [LARGE SCALE GENOMIC DNA]</scope>
    <source>
        <strain evidence="2">DNT005</strain>
        <tissue evidence="2">Whole leaf</tissue>
    </source>
</reference>
<proteinExistence type="predicted"/>
<evidence type="ECO:0000256" key="1">
    <source>
        <dbReference type="SAM" id="MobiDB-lite"/>
    </source>
</evidence>
<accession>A0ABR0DU24</accession>
<evidence type="ECO:0000313" key="2">
    <source>
        <dbReference type="EMBL" id="KAK4492707.1"/>
    </source>
</evidence>
<feature type="compositionally biased region" description="Basic and acidic residues" evidence="1">
    <location>
        <begin position="135"/>
        <end position="145"/>
    </location>
</feature>
<feature type="compositionally biased region" description="Basic and acidic residues" evidence="1">
    <location>
        <begin position="235"/>
        <end position="244"/>
    </location>
</feature>
<organism evidence="2 3">
    <name type="scientific">Penstemon davidsonii</name>
    <dbReference type="NCBI Taxonomy" id="160366"/>
    <lineage>
        <taxon>Eukaryota</taxon>
        <taxon>Viridiplantae</taxon>
        <taxon>Streptophyta</taxon>
        <taxon>Embryophyta</taxon>
        <taxon>Tracheophyta</taxon>
        <taxon>Spermatophyta</taxon>
        <taxon>Magnoliopsida</taxon>
        <taxon>eudicotyledons</taxon>
        <taxon>Gunneridae</taxon>
        <taxon>Pentapetalae</taxon>
        <taxon>asterids</taxon>
        <taxon>lamiids</taxon>
        <taxon>Lamiales</taxon>
        <taxon>Plantaginaceae</taxon>
        <taxon>Cheloneae</taxon>
        <taxon>Penstemon</taxon>
    </lineage>
</organism>
<keyword evidence="3" id="KW-1185">Reference proteome</keyword>
<evidence type="ECO:0008006" key="4">
    <source>
        <dbReference type="Google" id="ProtNLM"/>
    </source>
</evidence>
<sequence length="278" mass="32339">MEGETLRQWLARFSIELLKVDTPQIEFLSSLMFELSRNSQFGNALCRKQPKSFERIMEIAEKYMIQEKMNKLKNAQNPRPPIVKKPDRAPIPKPSDYGGSNAQQRGSVWQRLKVYKPQAPTHRSNVYGRPASPDRAPRTEHEKSNFTRLNTSRDEILTVLEERNLVPGARRITQPSPGTMNHDKYCRYHRARGHSTEDCFQLKQEIEKLIAQGKLKEYVRKENHNSRYRSRSPRRSSEQHREDQQQAEDQTNRVINMISGGPVGGDSRNARKRTTIKD</sequence>
<dbReference type="EMBL" id="JAYDYQ010001087">
    <property type="protein sequence ID" value="KAK4492707.1"/>
    <property type="molecule type" value="Genomic_DNA"/>
</dbReference>
<feature type="region of interest" description="Disordered" evidence="1">
    <location>
        <begin position="220"/>
        <end position="278"/>
    </location>
</feature>
<gene>
    <name evidence="2" type="ORF">RD792_003527</name>
</gene>
<feature type="region of interest" description="Disordered" evidence="1">
    <location>
        <begin position="119"/>
        <end position="145"/>
    </location>
</feature>
<protein>
    <recommendedName>
        <fullName evidence="4">Retrotransposon gag domain-containing protein</fullName>
    </recommendedName>
</protein>